<name>A0A915HQC8_ROMCU</name>
<dbReference type="AlphaFoldDB" id="A0A915HQC8"/>
<proteinExistence type="predicted"/>
<evidence type="ECO:0000313" key="2">
    <source>
        <dbReference type="WBParaSite" id="nRc.2.0.1.t03670-RA"/>
    </source>
</evidence>
<dbReference type="WBParaSite" id="nRc.2.0.1.t03670-RA">
    <property type="protein sequence ID" value="nRc.2.0.1.t03670-RA"/>
    <property type="gene ID" value="nRc.2.0.1.g03670"/>
</dbReference>
<protein>
    <submittedName>
        <fullName evidence="2">Uncharacterized protein</fullName>
    </submittedName>
</protein>
<organism evidence="1 2">
    <name type="scientific">Romanomermis culicivorax</name>
    <name type="common">Nematode worm</name>
    <dbReference type="NCBI Taxonomy" id="13658"/>
    <lineage>
        <taxon>Eukaryota</taxon>
        <taxon>Metazoa</taxon>
        <taxon>Ecdysozoa</taxon>
        <taxon>Nematoda</taxon>
        <taxon>Enoplea</taxon>
        <taxon>Dorylaimia</taxon>
        <taxon>Mermithida</taxon>
        <taxon>Mermithoidea</taxon>
        <taxon>Mermithidae</taxon>
        <taxon>Romanomermis</taxon>
    </lineage>
</organism>
<keyword evidence="1" id="KW-1185">Reference proteome</keyword>
<dbReference type="Proteomes" id="UP000887565">
    <property type="component" value="Unplaced"/>
</dbReference>
<evidence type="ECO:0000313" key="1">
    <source>
        <dbReference type="Proteomes" id="UP000887565"/>
    </source>
</evidence>
<accession>A0A915HQC8</accession>
<reference evidence="2" key="1">
    <citation type="submission" date="2022-11" db="UniProtKB">
        <authorList>
            <consortium name="WormBaseParasite"/>
        </authorList>
    </citation>
    <scope>IDENTIFICATION</scope>
</reference>
<sequence length="61" mass="6978">MFKIDVEHFMLHFLQANAQIALAGKPNNQVLTYLILDAYHPILMSLVYGCYGFIDGIYDNI</sequence>